<dbReference type="InterPro" id="IPR029039">
    <property type="entry name" value="Flavoprotein-like_sf"/>
</dbReference>
<proteinExistence type="predicted"/>
<reference evidence="2 3" key="1">
    <citation type="submission" date="2016-10" db="EMBL/GenBank/DDBJ databases">
        <authorList>
            <person name="de Groot N.N."/>
        </authorList>
    </citation>
    <scope>NUCLEOTIDE SEQUENCE [LARGE SCALE GENOMIC DNA]</scope>
    <source>
        <strain evidence="2 3">DSM 20475</strain>
    </source>
</reference>
<dbReference type="Gene3D" id="3.40.50.360">
    <property type="match status" value="1"/>
</dbReference>
<dbReference type="InterPro" id="IPR005025">
    <property type="entry name" value="FMN_Rdtase-like_dom"/>
</dbReference>
<dbReference type="GO" id="GO:0016491">
    <property type="term" value="F:oxidoreductase activity"/>
    <property type="evidence" value="ECO:0007669"/>
    <property type="project" value="InterPro"/>
</dbReference>
<accession>A0A1G6UIG9</accession>
<protein>
    <recommendedName>
        <fullName evidence="1">NADPH-dependent FMN reductase-like domain-containing protein</fullName>
    </recommendedName>
</protein>
<dbReference type="EMBL" id="FNAF01000003">
    <property type="protein sequence ID" value="SDD41061.1"/>
    <property type="molecule type" value="Genomic_DNA"/>
</dbReference>
<dbReference type="Proteomes" id="UP000198995">
    <property type="component" value="Unassembled WGS sequence"/>
</dbReference>
<evidence type="ECO:0000313" key="3">
    <source>
        <dbReference type="Proteomes" id="UP000198995"/>
    </source>
</evidence>
<dbReference type="RefSeq" id="WP_091791334.1">
    <property type="nucleotide sequence ID" value="NZ_FNAF01000003.1"/>
</dbReference>
<organism evidence="2 3">
    <name type="scientific">Peptococcus niger</name>
    <dbReference type="NCBI Taxonomy" id="2741"/>
    <lineage>
        <taxon>Bacteria</taxon>
        <taxon>Bacillati</taxon>
        <taxon>Bacillota</taxon>
        <taxon>Clostridia</taxon>
        <taxon>Eubacteriales</taxon>
        <taxon>Peptococcaceae</taxon>
        <taxon>Peptococcus</taxon>
    </lineage>
</organism>
<dbReference type="OrthoDB" id="1705236at2"/>
<name>A0A1G6UIG9_PEPNI</name>
<feature type="domain" description="NADPH-dependent FMN reductase-like" evidence="1">
    <location>
        <begin position="167"/>
        <end position="315"/>
    </location>
</feature>
<dbReference type="Pfam" id="PF03358">
    <property type="entry name" value="FMN_red"/>
    <property type="match status" value="1"/>
</dbReference>
<dbReference type="STRING" id="2741.SAMN04489866_10364"/>
<sequence>MTLAVVAPPAAKRKDNERLDGLLARYMPQDAILIEQATDLELARGKKVLFAVSLDDGGMNSELDAMKRRLALEPTLLEGATGAVWVDGPGALFTKSIAREIVFYTNRAGCAFIPKALIEGTGDLYNFELRAALMKTDLKSAYGYHLAQLVRRLQTDRPPVPASPVELLAVAATNRLRNANTVCFWNLVRDALPGQVHTSFLNLGKGNIADCRGCGYQVCVSRGCPDRDLMVERGFSEVAKADALMILAPNLNDGLGPDLVAFINRLTHSANIGQITSQWLYAIIVSGYSGSDLLARQLLNAFCLNKGFRLPPYFAAMITANRPRSILERDGIEQVAETFAQQIAATLAPA</sequence>
<dbReference type="AlphaFoldDB" id="A0A1G6UIG9"/>
<gene>
    <name evidence="2" type="ORF">SAMN04489866_10364</name>
</gene>
<dbReference type="SUPFAM" id="SSF52218">
    <property type="entry name" value="Flavoproteins"/>
    <property type="match status" value="1"/>
</dbReference>
<keyword evidence="3" id="KW-1185">Reference proteome</keyword>
<evidence type="ECO:0000313" key="2">
    <source>
        <dbReference type="EMBL" id="SDD41061.1"/>
    </source>
</evidence>
<evidence type="ECO:0000259" key="1">
    <source>
        <dbReference type="Pfam" id="PF03358"/>
    </source>
</evidence>